<comment type="caution">
    <text evidence="1">The sequence shown here is derived from an EMBL/GenBank/DDBJ whole genome shotgun (WGS) entry which is preliminary data.</text>
</comment>
<sequence length="87" mass="9986">MVRTDILHAVKSTINSYFPGEEDFELSIGDKLHILLSESTQALSLITSLEDEFEIEFNDDDIDMDFFLSVEVITEKIMSSLKQDIRI</sequence>
<organism evidence="1 2">
    <name type="scientific">Flagellimonas meridianipacifica</name>
    <dbReference type="NCBI Taxonomy" id="1080225"/>
    <lineage>
        <taxon>Bacteria</taxon>
        <taxon>Pseudomonadati</taxon>
        <taxon>Bacteroidota</taxon>
        <taxon>Flavobacteriia</taxon>
        <taxon>Flavobacteriales</taxon>
        <taxon>Flavobacteriaceae</taxon>
        <taxon>Flagellimonas</taxon>
    </lineage>
</organism>
<dbReference type="AlphaFoldDB" id="A0A2T0MFN6"/>
<dbReference type="Proteomes" id="UP000237640">
    <property type="component" value="Unassembled WGS sequence"/>
</dbReference>
<dbReference type="SUPFAM" id="SSF47336">
    <property type="entry name" value="ACP-like"/>
    <property type="match status" value="1"/>
</dbReference>
<dbReference type="Gene3D" id="1.10.1200.10">
    <property type="entry name" value="ACP-like"/>
    <property type="match status" value="1"/>
</dbReference>
<evidence type="ECO:0000313" key="2">
    <source>
        <dbReference type="Proteomes" id="UP000237640"/>
    </source>
</evidence>
<keyword evidence="2" id="KW-1185">Reference proteome</keyword>
<dbReference type="RefSeq" id="WP_106143375.1">
    <property type="nucleotide sequence ID" value="NZ_PVYX01000001.1"/>
</dbReference>
<dbReference type="EMBL" id="PVYX01000001">
    <property type="protein sequence ID" value="PRX56391.1"/>
    <property type="molecule type" value="Genomic_DNA"/>
</dbReference>
<gene>
    <name evidence="1" type="ORF">CLV81_0388</name>
</gene>
<dbReference type="InterPro" id="IPR036736">
    <property type="entry name" value="ACP-like_sf"/>
</dbReference>
<proteinExistence type="predicted"/>
<protein>
    <recommendedName>
        <fullName evidence="3">Acyl carrier protein</fullName>
    </recommendedName>
</protein>
<name>A0A2T0MFN6_9FLAO</name>
<evidence type="ECO:0000313" key="1">
    <source>
        <dbReference type="EMBL" id="PRX56391.1"/>
    </source>
</evidence>
<reference evidence="1 2" key="1">
    <citation type="submission" date="2018-03" db="EMBL/GenBank/DDBJ databases">
        <title>Genomic Encyclopedia of Archaeal and Bacterial Type Strains, Phase II (KMG-II): from individual species to whole genera.</title>
        <authorList>
            <person name="Goeker M."/>
        </authorList>
    </citation>
    <scope>NUCLEOTIDE SEQUENCE [LARGE SCALE GENOMIC DNA]</scope>
    <source>
        <strain evidence="1 2">DSM 25027</strain>
    </source>
</reference>
<accession>A0A2T0MFN6</accession>
<evidence type="ECO:0008006" key="3">
    <source>
        <dbReference type="Google" id="ProtNLM"/>
    </source>
</evidence>